<keyword evidence="3" id="KW-1185">Reference proteome</keyword>
<feature type="region of interest" description="Disordered" evidence="1">
    <location>
        <begin position="102"/>
        <end position="129"/>
    </location>
</feature>
<gene>
    <name evidence="2" type="ORF">CDAR_601531</name>
</gene>
<evidence type="ECO:0000256" key="1">
    <source>
        <dbReference type="SAM" id="MobiDB-lite"/>
    </source>
</evidence>
<dbReference type="Proteomes" id="UP001054837">
    <property type="component" value="Unassembled WGS sequence"/>
</dbReference>
<name>A0AAV4MZU2_9ARAC</name>
<organism evidence="2 3">
    <name type="scientific">Caerostris darwini</name>
    <dbReference type="NCBI Taxonomy" id="1538125"/>
    <lineage>
        <taxon>Eukaryota</taxon>
        <taxon>Metazoa</taxon>
        <taxon>Ecdysozoa</taxon>
        <taxon>Arthropoda</taxon>
        <taxon>Chelicerata</taxon>
        <taxon>Arachnida</taxon>
        <taxon>Araneae</taxon>
        <taxon>Araneomorphae</taxon>
        <taxon>Entelegynae</taxon>
        <taxon>Araneoidea</taxon>
        <taxon>Araneidae</taxon>
        <taxon>Caerostris</taxon>
    </lineage>
</organism>
<protein>
    <submittedName>
        <fullName evidence="2">Uncharacterized protein</fullName>
    </submittedName>
</protein>
<dbReference type="EMBL" id="BPLQ01001060">
    <property type="protein sequence ID" value="GIX77956.1"/>
    <property type="molecule type" value="Genomic_DNA"/>
</dbReference>
<comment type="caution">
    <text evidence="2">The sequence shown here is derived from an EMBL/GenBank/DDBJ whole genome shotgun (WGS) entry which is preliminary data.</text>
</comment>
<sequence length="129" mass="14760">MTPGILHHPPSGAKRFRTWSTLREIGKYTAFRISLRLGFLAHAITIAKHMKDLRYKPFALTRNETISENMQVLMEINSPDIPWASNVSLLHVSGLIRHRYHHTPRRPPLSPKHPLPNSPPNYLSSVTLI</sequence>
<accession>A0AAV4MZU2</accession>
<dbReference type="AlphaFoldDB" id="A0AAV4MZU2"/>
<evidence type="ECO:0000313" key="3">
    <source>
        <dbReference type="Proteomes" id="UP001054837"/>
    </source>
</evidence>
<feature type="compositionally biased region" description="Pro residues" evidence="1">
    <location>
        <begin position="106"/>
        <end position="119"/>
    </location>
</feature>
<feature type="compositionally biased region" description="Low complexity" evidence="1">
    <location>
        <begin position="120"/>
        <end position="129"/>
    </location>
</feature>
<evidence type="ECO:0000313" key="2">
    <source>
        <dbReference type="EMBL" id="GIX77956.1"/>
    </source>
</evidence>
<proteinExistence type="predicted"/>
<reference evidence="2 3" key="1">
    <citation type="submission" date="2021-06" db="EMBL/GenBank/DDBJ databases">
        <title>Caerostris darwini draft genome.</title>
        <authorList>
            <person name="Kono N."/>
            <person name="Arakawa K."/>
        </authorList>
    </citation>
    <scope>NUCLEOTIDE SEQUENCE [LARGE SCALE GENOMIC DNA]</scope>
</reference>